<dbReference type="SMART" id="SM00584">
    <property type="entry name" value="TLDc"/>
    <property type="match status" value="1"/>
</dbReference>
<name>A0A9Q0LJ48_ANAIG</name>
<dbReference type="Pfam" id="PF07534">
    <property type="entry name" value="TLD"/>
    <property type="match status" value="1"/>
</dbReference>
<feature type="domain" description="TLDc" evidence="2">
    <location>
        <begin position="273"/>
        <end position="452"/>
    </location>
</feature>
<dbReference type="PANTHER" id="PTHR45632">
    <property type="entry name" value="LD33804P"/>
    <property type="match status" value="1"/>
</dbReference>
<gene>
    <name evidence="3" type="ORF">M0811_08322</name>
</gene>
<dbReference type="Gene3D" id="1.25.40.420">
    <property type="match status" value="1"/>
</dbReference>
<sequence>MKRVFEDYKNLSDNLTTLFLDSDNNDHDFKIKTEDKTFFCHRSFLKYRSEYFAGMFRSNYQENQQGEITFPDISTKTMEKVLLFLYTGKVEMDQDNAVDLLLVANKLLIETLKKFCEQYVSANLSAENIFDVCEIAAHFACEYLQKKCLKYINMHTESLFSHRGFLQISETLMELILKSDFLMINKEINLLHLLVKWGQKQAKQFVQDRVKGIQTEAVCEEIGHLLKYIRFVSLSQIEYNSVKELKIIPKDLEPKTDLVFLRPRSSRYFLKSVILKESREYQEAIQNWINDKEFLQNMELRFTYDKDGTRGEDFYRICGGAGKSLVVIHSTNGNIFGGYTVVGWPATPTSNAVYDRDAFMFTLKNPLGLPPEKFSVINGKENMAVYSISSYGPVFGGGYDLSIQTDMKNGNFNFGYTFQTPAGITYGSTQAQNFLTGAANFQVQKMEVFCQKK</sequence>
<evidence type="ECO:0000313" key="3">
    <source>
        <dbReference type="EMBL" id="KAJ5073758.1"/>
    </source>
</evidence>
<dbReference type="Proteomes" id="UP001149090">
    <property type="component" value="Unassembled WGS sequence"/>
</dbReference>
<comment type="caution">
    <text evidence="3">The sequence shown here is derived from an EMBL/GenBank/DDBJ whole genome shotgun (WGS) entry which is preliminary data.</text>
</comment>
<feature type="domain" description="BTB" evidence="1">
    <location>
        <begin position="27"/>
        <end position="94"/>
    </location>
</feature>
<dbReference type="InterPro" id="IPR006571">
    <property type="entry name" value="TLDc_dom"/>
</dbReference>
<dbReference type="SMART" id="SM00225">
    <property type="entry name" value="BTB"/>
    <property type="match status" value="1"/>
</dbReference>
<proteinExistence type="predicted"/>
<evidence type="ECO:0000259" key="1">
    <source>
        <dbReference type="PROSITE" id="PS50097"/>
    </source>
</evidence>
<protein>
    <submittedName>
        <fullName evidence="3">Pep-cterm sorting domain-containing protein</fullName>
    </submittedName>
</protein>
<organism evidence="3 4">
    <name type="scientific">Anaeramoeba ignava</name>
    <name type="common">Anaerobic marine amoeba</name>
    <dbReference type="NCBI Taxonomy" id="1746090"/>
    <lineage>
        <taxon>Eukaryota</taxon>
        <taxon>Metamonada</taxon>
        <taxon>Anaeramoebidae</taxon>
        <taxon>Anaeramoeba</taxon>
    </lineage>
</organism>
<dbReference type="OrthoDB" id="25620at2759"/>
<dbReference type="CDD" id="cd18186">
    <property type="entry name" value="BTB_POZ_ZBTB_KLHL-like"/>
    <property type="match status" value="1"/>
</dbReference>
<evidence type="ECO:0000259" key="2">
    <source>
        <dbReference type="PROSITE" id="PS51886"/>
    </source>
</evidence>
<dbReference type="PROSITE" id="PS50097">
    <property type="entry name" value="BTB"/>
    <property type="match status" value="1"/>
</dbReference>
<keyword evidence="4" id="KW-1185">Reference proteome</keyword>
<dbReference type="Gene3D" id="3.30.710.10">
    <property type="entry name" value="Potassium Channel Kv1.1, Chain A"/>
    <property type="match status" value="1"/>
</dbReference>
<dbReference type="SMART" id="SM00875">
    <property type="entry name" value="BACK"/>
    <property type="match status" value="1"/>
</dbReference>
<dbReference type="EMBL" id="JAPDFW010000072">
    <property type="protein sequence ID" value="KAJ5073758.1"/>
    <property type="molecule type" value="Genomic_DNA"/>
</dbReference>
<dbReference type="AlphaFoldDB" id="A0A9Q0LJ48"/>
<evidence type="ECO:0000313" key="4">
    <source>
        <dbReference type="Proteomes" id="UP001149090"/>
    </source>
</evidence>
<accession>A0A9Q0LJ48</accession>
<dbReference type="PROSITE" id="PS51886">
    <property type="entry name" value="TLDC"/>
    <property type="match status" value="1"/>
</dbReference>
<reference evidence="3" key="1">
    <citation type="submission" date="2022-10" db="EMBL/GenBank/DDBJ databases">
        <title>Novel sulphate-reducing endosymbionts in the free-living metamonad Anaeramoeba.</title>
        <authorList>
            <person name="Jerlstrom-Hultqvist J."/>
            <person name="Cepicka I."/>
            <person name="Gallot-Lavallee L."/>
            <person name="Salas-Leiva D."/>
            <person name="Curtis B.A."/>
            <person name="Zahonova K."/>
            <person name="Pipaliya S."/>
            <person name="Dacks J."/>
            <person name="Roger A.J."/>
        </authorList>
    </citation>
    <scope>NUCLEOTIDE SEQUENCE</scope>
    <source>
        <strain evidence="3">BMAN</strain>
    </source>
</reference>
<dbReference type="InterPro" id="IPR011333">
    <property type="entry name" value="SKP1/BTB/POZ_sf"/>
</dbReference>
<dbReference type="InterPro" id="IPR000210">
    <property type="entry name" value="BTB/POZ_dom"/>
</dbReference>
<dbReference type="Pfam" id="PF00651">
    <property type="entry name" value="BTB"/>
    <property type="match status" value="1"/>
</dbReference>
<dbReference type="SUPFAM" id="SSF54695">
    <property type="entry name" value="POZ domain"/>
    <property type="match status" value="1"/>
</dbReference>
<dbReference type="InterPro" id="IPR011705">
    <property type="entry name" value="BACK"/>
</dbReference>
<dbReference type="Pfam" id="PF07707">
    <property type="entry name" value="BACK"/>
    <property type="match status" value="1"/>
</dbReference>